<evidence type="ECO:0000313" key="8">
    <source>
        <dbReference type="Proteomes" id="UP001108280"/>
    </source>
</evidence>
<keyword evidence="3" id="KW-0378">Hydrolase</keyword>
<dbReference type="Gene3D" id="3.40.50.300">
    <property type="entry name" value="P-loop containing nucleotide triphosphate hydrolases"/>
    <property type="match status" value="1"/>
</dbReference>
<dbReference type="AlphaFoldDB" id="G3HS49"/>
<keyword evidence="8" id="KW-1185">Reference proteome</keyword>
<evidence type="ECO:0000256" key="4">
    <source>
        <dbReference type="ARBA" id="ARBA00023134"/>
    </source>
</evidence>
<dbReference type="PaxDb" id="10029-XP_007615703.1"/>
<dbReference type="GeneID" id="100768437"/>
<dbReference type="InterPro" id="IPR007743">
    <property type="entry name" value="Immunity-related_GTPase-like"/>
</dbReference>
<evidence type="ECO:0000256" key="2">
    <source>
        <dbReference type="ARBA" id="ARBA00022741"/>
    </source>
</evidence>
<dbReference type="GO" id="GO:0005789">
    <property type="term" value="C:endoplasmic reticulum membrane"/>
    <property type="evidence" value="ECO:0007669"/>
    <property type="project" value="TreeGrafter"/>
</dbReference>
<dbReference type="GO" id="GO:0035458">
    <property type="term" value="P:cellular response to interferon-beta"/>
    <property type="evidence" value="ECO:0007669"/>
    <property type="project" value="TreeGrafter"/>
</dbReference>
<evidence type="ECO:0000259" key="5">
    <source>
        <dbReference type="PROSITE" id="PS51716"/>
    </source>
</evidence>
<dbReference type="InterPro" id="IPR051515">
    <property type="entry name" value="IRG"/>
</dbReference>
<dbReference type="FunFam" id="3.40.50.300:FF:000541">
    <property type="entry name" value="Immunity related GTPase M"/>
    <property type="match status" value="1"/>
</dbReference>
<dbReference type="Pfam" id="PF05049">
    <property type="entry name" value="IIGP"/>
    <property type="match status" value="1"/>
</dbReference>
<dbReference type="RefSeq" id="XP_027258434.1">
    <property type="nucleotide sequence ID" value="XM_027402633.2"/>
</dbReference>
<keyword evidence="2" id="KW-0547">Nucleotide-binding</keyword>
<dbReference type="InterPro" id="IPR027417">
    <property type="entry name" value="P-loop_NTPase"/>
</dbReference>
<dbReference type="SUPFAM" id="SSF52540">
    <property type="entry name" value="P-loop containing nucleoside triphosphate hydrolases"/>
    <property type="match status" value="1"/>
</dbReference>
<protein>
    <submittedName>
        <fullName evidence="6 9">Interferon-inducible GTPase 1</fullName>
    </submittedName>
</protein>
<dbReference type="PANTHER" id="PTHR32341">
    <property type="entry name" value="INTERFERON-INDUCIBLE GTPASE"/>
    <property type="match status" value="1"/>
</dbReference>
<dbReference type="PANTHER" id="PTHR32341:SF4">
    <property type="entry name" value="INTERFERON-GAMMA-INDUCIBLE GTPASE IFGGA3 PROTEIN-RELATED"/>
    <property type="match status" value="1"/>
</dbReference>
<dbReference type="eggNOG" id="ENOG502S70P">
    <property type="taxonomic scope" value="Eukaryota"/>
</dbReference>
<reference evidence="6" key="2">
    <citation type="submission" date="2011-08" db="EMBL/GenBank/DDBJ databases">
        <title>The genomic sequence of the Chinese hamster ovary CHO-K1 cell line.</title>
        <authorList>
            <person name="Xu X."/>
            <person name="Nagarajan H."/>
            <person name="Lewis N.E."/>
            <person name="Pan S."/>
            <person name="Cai Z."/>
            <person name="Liu X."/>
            <person name="Chen W."/>
            <person name="Xie M."/>
            <person name="Wang W."/>
            <person name="Hammond S."/>
            <person name="Andersen M.R."/>
            <person name="Neff N."/>
            <person name="Passarelli B."/>
            <person name="Koh W."/>
            <person name="Fan C.H."/>
            <person name="Wang J."/>
            <person name="Gui Y."/>
            <person name="Lee K.H."/>
            <person name="Betenbaugh M.J."/>
            <person name="Quake S.R."/>
            <person name="Famili I."/>
            <person name="Palsson B.O."/>
            <person name="Wang J."/>
        </authorList>
    </citation>
    <scope>NUCLEOTIDE SEQUENCE</scope>
</reference>
<name>G3HS49_CRIGR</name>
<dbReference type="GO" id="GO:0000045">
    <property type="term" value="P:autophagosome assembly"/>
    <property type="evidence" value="ECO:0007669"/>
    <property type="project" value="TreeGrafter"/>
</dbReference>
<keyword evidence="4" id="KW-0342">GTP-binding</keyword>
<dbReference type="GO" id="GO:0005525">
    <property type="term" value="F:GTP binding"/>
    <property type="evidence" value="ECO:0007669"/>
    <property type="project" value="UniProtKB-KW"/>
</dbReference>
<dbReference type="InParanoid" id="G3HS49"/>
<dbReference type="Proteomes" id="UP000001075">
    <property type="component" value="Unassembled WGS sequence"/>
</dbReference>
<accession>G3HS49</accession>
<evidence type="ECO:0000256" key="1">
    <source>
        <dbReference type="ARBA" id="ARBA00005429"/>
    </source>
</evidence>
<reference evidence="8" key="3">
    <citation type="journal article" date="2018" name="Biotechnol. Bioeng.">
        <title>A reference genome of the Chinese hamster based on a hybrid assembly strategy.</title>
        <authorList>
            <person name="Rupp O."/>
            <person name="MacDonald M.L."/>
            <person name="Li S."/>
            <person name="Dhiman H."/>
            <person name="Polson S."/>
            <person name="Griep S."/>
            <person name="Heffner K."/>
            <person name="Hernandez I."/>
            <person name="Brinkrolf K."/>
            <person name="Jadhav V."/>
            <person name="Samoudi M."/>
            <person name="Hao H."/>
            <person name="Kingham B."/>
            <person name="Goesmann A."/>
            <person name="Betenbaugh M.J."/>
            <person name="Lewis N.E."/>
            <person name="Borth N."/>
            <person name="Lee K.H."/>
        </authorList>
    </citation>
    <scope>NUCLEOTIDE SEQUENCE [LARGE SCALE GENOMIC DNA]</scope>
    <source>
        <strain evidence="8">17A/GY</strain>
    </source>
</reference>
<dbReference type="RefSeq" id="XP_003506378.1">
    <property type="nucleotide sequence ID" value="XM_003506330.3"/>
</dbReference>
<evidence type="ECO:0000313" key="9">
    <source>
        <dbReference type="RefSeq" id="XP_027258434.1"/>
    </source>
</evidence>
<comment type="similarity">
    <text evidence="1">Belongs to the TRAFAC class dynamin-like GTPase superfamily. IRG family.</text>
</comment>
<reference evidence="9" key="5">
    <citation type="submission" date="2025-04" db="UniProtKB">
        <authorList>
            <consortium name="RefSeq"/>
        </authorList>
    </citation>
    <scope>IDENTIFICATION</scope>
    <source>
        <strain evidence="9">17A/GY</strain>
        <tissue evidence="9">Liver</tissue>
    </source>
</reference>
<dbReference type="Proteomes" id="UP001108280">
    <property type="component" value="Chromosome 2"/>
</dbReference>
<evidence type="ECO:0000256" key="3">
    <source>
        <dbReference type="ARBA" id="ARBA00022801"/>
    </source>
</evidence>
<dbReference type="KEGG" id="cge:100768437"/>
<dbReference type="InterPro" id="IPR030385">
    <property type="entry name" value="G_IRG_dom"/>
</dbReference>
<reference evidence="7" key="1">
    <citation type="journal article" date="2011" name="Nat. Biotechnol.">
        <title>The genomic sequence of the Chinese hamster ovary (CHO)-K1 cell line.</title>
        <authorList>
            <person name="Xu X."/>
            <person name="Nagarajan H."/>
            <person name="Lewis N.E."/>
            <person name="Pan S."/>
            <person name="Cai Z."/>
            <person name="Liu X."/>
            <person name="Chen W."/>
            <person name="Xie M."/>
            <person name="Wang W."/>
            <person name="Hammond S."/>
            <person name="Andersen M.R."/>
            <person name="Neff N."/>
            <person name="Passarelli B."/>
            <person name="Koh W."/>
            <person name="Fan H.C."/>
            <person name="Wang J."/>
            <person name="Gui Y."/>
            <person name="Lee K.H."/>
            <person name="Betenbaugh M.J."/>
            <person name="Quake S.R."/>
            <person name="Famili I."/>
            <person name="Palsson B.O."/>
            <person name="Wang J."/>
        </authorList>
    </citation>
    <scope>NUCLEOTIDE SEQUENCE [LARGE SCALE GENOMIC DNA]</scope>
    <source>
        <strain evidence="7">CHO K1 cell line</strain>
    </source>
</reference>
<sequence length="411" mass="47113">MGQLFSAQNENHGDSNINFTAYFKNIKKENNIISQEKIHLIELHLKKGNILGANSVISDVLRSIDSASIDIAVTGESGAGKSSFINAMRGVGPEDKGAAEIGVVETTMKITKYEHPKIKTLALWDLPGIGTMKFLPKDYLEKVEFQKYDFFIIVSATRFTNLELELAKAIRFMKKNYYMVRTKVDEDLKNEQKTKPRTFDREKILEKIRSYYVGSFRENNMNVPQIFLISNHYLSDYDFPVLMDTLTKDLPEQKRHNFTLSITNITEAAIDTKRESMQQTIWLEAFKGGFMATFPAVGILRNDLEKLKAKLNNYRVIFGVDDKSLELLAKESQVPVEQLKKVIQSPYLLDTTEEGTLKETFLKYLEKFASATGGPHATGLYFRKTFYLHHFFLDTVTEDAKLLLRETYSKR</sequence>
<evidence type="ECO:0000313" key="6">
    <source>
        <dbReference type="EMBL" id="EGW06982.1"/>
    </source>
</evidence>
<dbReference type="GO" id="GO:0045087">
    <property type="term" value="P:innate immune response"/>
    <property type="evidence" value="ECO:0007669"/>
    <property type="project" value="TreeGrafter"/>
</dbReference>
<dbReference type="GO" id="GO:0003924">
    <property type="term" value="F:GTPase activity"/>
    <property type="evidence" value="ECO:0007669"/>
    <property type="project" value="TreeGrafter"/>
</dbReference>
<feature type="domain" description="IRG-type G" evidence="5">
    <location>
        <begin position="67"/>
        <end position="249"/>
    </location>
</feature>
<gene>
    <name evidence="9" type="primary">LOC100768437</name>
    <name evidence="6" type="ORF">I79_013675</name>
</gene>
<proteinExistence type="inferred from homology"/>
<dbReference type="OrthoDB" id="422720at2759"/>
<reference evidence="8" key="4">
    <citation type="journal article" date="2020" name="Biotechnol. Bioeng.">
        <title>Chromosome-scale scaffolds for the Chinese hamster reference genome assembly to facilitate the study of the CHO epigenome.</title>
        <authorList>
            <person name="Hilliard W."/>
            <person name="MacDonald M."/>
            <person name="Lee K.H."/>
        </authorList>
    </citation>
    <scope>NUCLEOTIDE SEQUENCE [LARGE SCALE GENOMIC DNA]</scope>
    <source>
        <strain evidence="8">17A/GY</strain>
    </source>
</reference>
<dbReference type="PROSITE" id="PS51716">
    <property type="entry name" value="G_IRG"/>
    <property type="match status" value="1"/>
</dbReference>
<organism evidence="6 7">
    <name type="scientific">Cricetulus griseus</name>
    <name type="common">Chinese hamster</name>
    <name type="synonym">Cricetulus barabensis griseus</name>
    <dbReference type="NCBI Taxonomy" id="10029"/>
    <lineage>
        <taxon>Eukaryota</taxon>
        <taxon>Metazoa</taxon>
        <taxon>Chordata</taxon>
        <taxon>Craniata</taxon>
        <taxon>Vertebrata</taxon>
        <taxon>Euteleostomi</taxon>
        <taxon>Mammalia</taxon>
        <taxon>Eutheria</taxon>
        <taxon>Euarchontoglires</taxon>
        <taxon>Glires</taxon>
        <taxon>Rodentia</taxon>
        <taxon>Myomorpha</taxon>
        <taxon>Muroidea</taxon>
        <taxon>Cricetidae</taxon>
        <taxon>Cricetinae</taxon>
        <taxon>Cricetulus</taxon>
    </lineage>
</organism>
<dbReference type="EMBL" id="JH000650">
    <property type="protein sequence ID" value="EGW06982.1"/>
    <property type="molecule type" value="Genomic_DNA"/>
</dbReference>
<evidence type="ECO:0000313" key="7">
    <source>
        <dbReference type="Proteomes" id="UP000001075"/>
    </source>
</evidence>